<name>A0A0K8PAB7_9CHLR</name>
<dbReference type="Pfam" id="PF17170">
    <property type="entry name" value="DUF5128"/>
    <property type="match status" value="1"/>
</dbReference>
<dbReference type="EMBL" id="DF968179">
    <property type="protein sequence ID" value="GAP39464.1"/>
    <property type="molecule type" value="Genomic_DNA"/>
</dbReference>
<keyword evidence="6" id="KW-1185">Reference proteome</keyword>
<keyword evidence="3" id="KW-1133">Transmembrane helix</keyword>
<dbReference type="STRING" id="1678840.ATC1_11399"/>
<feature type="transmembrane region" description="Helical" evidence="3">
    <location>
        <begin position="97"/>
        <end position="118"/>
    </location>
</feature>
<dbReference type="InterPro" id="IPR038731">
    <property type="entry name" value="RgtA/B/C-like"/>
</dbReference>
<organism evidence="5">
    <name type="scientific">Flexilinea flocculi</name>
    <dbReference type="NCBI Taxonomy" id="1678840"/>
    <lineage>
        <taxon>Bacteria</taxon>
        <taxon>Bacillati</taxon>
        <taxon>Chloroflexota</taxon>
        <taxon>Anaerolineae</taxon>
        <taxon>Anaerolineales</taxon>
        <taxon>Anaerolineaceae</taxon>
        <taxon>Flexilinea</taxon>
    </lineage>
</organism>
<feature type="repeat" description="NHL" evidence="2">
    <location>
        <begin position="1017"/>
        <end position="1058"/>
    </location>
</feature>
<feature type="transmembrane region" description="Helical" evidence="3">
    <location>
        <begin position="28"/>
        <end position="46"/>
    </location>
</feature>
<feature type="repeat" description="NHL" evidence="2">
    <location>
        <begin position="877"/>
        <end position="917"/>
    </location>
</feature>
<dbReference type="CDD" id="cd05819">
    <property type="entry name" value="NHL"/>
    <property type="match status" value="1"/>
</dbReference>
<sequence>MENQKRIEQNWLDCPVIKAFPGFSREKLIITLIIILAILSRFLLLGNRVMSHDEVNHVVPAYNLYKGMGYAHDPVTHGPFQFHVLALAYFLFGDNDFASRVPAALFSVAAIIFVIFAFKRYLGRIGALIGGVLFLISPFLLFYGRYTRNEGFIELFAVMTLYGLLRYFEKRDHFSLYLIAVVTALQFVTKEVAFIYTAQFLLFCGILLVVDLWKILQSEKKNRRKSLLLLFSTALLFIIGVMVFSLNNQSENPDRMIFTASIVLSVIGGLGFIAAIAQLLLKIGWLSLRELPAFNLIVFVGALILPQLTAFPVKLIGWDPLDYSAQGMLRTGIFLAILFVISLLIGYWWYRKLFLKAAALFYLIFVTFYTTFFSNGQGFFTGIIGSLGYWLSQQEVQRGGQPFYYYGMILIPLYEFLSVAGTIAAIYFASKYHKFFQKPCLVLSESFENDKKNPDDEKAVVEPEKFPNVKNETVTEPDSILQEEKASFESNFTVDLNEIKEPGLQPLWQDGKIPTLTLFLFWSLSALLAYSIAGEKMPWLTVHIAIPLALSAAWGIGYLLETIAWKKIISWYSLAALAGTITGIFALIGIDSSIRGAVKPFSGKELTQLKSTNQFILSAIVLITVMIFLVQICRKWFKKDTFKFYTLLLIGILAILQARTAYNASFINYDYANELLVYAHAGPGPKIALKQIEEIAARTGQGKTIKVAYDNDALYPYWWYFRDYSSKFYFGEDNPTRELRNYDVIIANTTKESRLKPIVQNGYYRFEYIRLWWPNQDYWNLTPARIANALLNPDMRSALFDIWLNRDYKKYAQVTGSYTLTKETWEPSARMVVYMKKDLLQKMWSLGNIDDLSQPQDDETEYISDEKFSEIDPFVTIGSQGVEQGQFTAPRGVAVSKSGRIYVLDSDNHRVQYFSKTGEFLGMWNAAERGGFNQPWGIAVGPDGSVYVADTWNHRMLKFDENGTFLTEWYANDPADITKSFYGPRSVAVDSNGRVFVSDTGNKRIMIYDQNGNFIDKFGTPGMGTGELDEPVGIALFEDKRLAVADTWNQRVQIFDVEGAHPTYQVVASFEVQAWYSQSLDNKPYIAYLPSGNILITDPEGYLVWEYTPQGELIRSWNGGGGNIDNTSMPTGISVDAEGSVWVVDTFANHVNQFVLPELKEK</sequence>
<dbReference type="PROSITE" id="PS51125">
    <property type="entry name" value="NHL"/>
    <property type="match status" value="4"/>
</dbReference>
<feature type="transmembrane region" description="Helical" evidence="3">
    <location>
        <begin position="539"/>
        <end position="560"/>
    </location>
</feature>
<feature type="transmembrane region" description="Helical" evidence="3">
    <location>
        <begin position="258"/>
        <end position="281"/>
    </location>
</feature>
<keyword evidence="3" id="KW-0472">Membrane</keyword>
<feature type="transmembrane region" description="Helical" evidence="3">
    <location>
        <begin position="572"/>
        <end position="594"/>
    </location>
</feature>
<dbReference type="OrthoDB" id="134672at2"/>
<feature type="transmembrane region" description="Helical" evidence="3">
    <location>
        <begin position="403"/>
        <end position="429"/>
    </location>
</feature>
<evidence type="ECO:0000259" key="4">
    <source>
        <dbReference type="Pfam" id="PF13231"/>
    </source>
</evidence>
<dbReference type="RefSeq" id="WP_062277852.1">
    <property type="nucleotide sequence ID" value="NZ_DF968179.1"/>
</dbReference>
<dbReference type="PANTHER" id="PTHR41710">
    <property type="entry name" value="GLYCOSYL TRANSFERASE, FAMILY 39"/>
    <property type="match status" value="1"/>
</dbReference>
<feature type="transmembrane region" description="Helical" evidence="3">
    <location>
        <begin position="614"/>
        <end position="632"/>
    </location>
</feature>
<dbReference type="InterPro" id="IPR019962">
    <property type="entry name" value="CHP03663"/>
</dbReference>
<dbReference type="Proteomes" id="UP000053370">
    <property type="component" value="Unassembled WGS sequence"/>
</dbReference>
<keyword evidence="5" id="KW-0328">Glycosyltransferase</keyword>
<feature type="transmembrane region" description="Helical" evidence="3">
    <location>
        <begin position="333"/>
        <end position="350"/>
    </location>
</feature>
<keyword evidence="3" id="KW-0812">Transmembrane</keyword>
<feature type="transmembrane region" description="Helical" evidence="3">
    <location>
        <begin position="293"/>
        <end position="313"/>
    </location>
</feature>
<dbReference type="InterPro" id="IPR011042">
    <property type="entry name" value="6-blade_b-propeller_TolB-like"/>
</dbReference>
<feature type="domain" description="Glycosyltransferase RgtA/B/C/D-like" evidence="4">
    <location>
        <begin position="77"/>
        <end position="225"/>
    </location>
</feature>
<dbReference type="AlphaFoldDB" id="A0A0K8PAB7"/>
<dbReference type="Gene3D" id="2.120.10.30">
    <property type="entry name" value="TolB, C-terminal domain"/>
    <property type="match status" value="3"/>
</dbReference>
<dbReference type="PATRIC" id="fig|1678840.3.peg.488"/>
<gene>
    <name evidence="5" type="ORF">ATC1_11399</name>
</gene>
<feature type="transmembrane region" description="Helical" evidence="3">
    <location>
        <begin position="151"/>
        <end position="167"/>
    </location>
</feature>
<accession>A0A0K8PAB7</accession>
<dbReference type="Pfam" id="PF01436">
    <property type="entry name" value="NHL"/>
    <property type="match status" value="2"/>
</dbReference>
<proteinExistence type="predicted"/>
<dbReference type="PANTHER" id="PTHR41710:SF2">
    <property type="entry name" value="GLYCOSYL TRANSFERASE FAMILY 39_83 DOMAIN-CONTAINING PROTEIN"/>
    <property type="match status" value="1"/>
</dbReference>
<dbReference type="GO" id="GO:0016757">
    <property type="term" value="F:glycosyltransferase activity"/>
    <property type="evidence" value="ECO:0007669"/>
    <property type="project" value="UniProtKB-KW"/>
</dbReference>
<keyword evidence="5" id="KW-0808">Transferase</keyword>
<evidence type="ECO:0000256" key="2">
    <source>
        <dbReference type="PROSITE-ProRule" id="PRU00504"/>
    </source>
</evidence>
<keyword evidence="1" id="KW-0677">Repeat</keyword>
<feature type="transmembrane region" description="Helical" evidence="3">
    <location>
        <begin position="195"/>
        <end position="215"/>
    </location>
</feature>
<feature type="transmembrane region" description="Helical" evidence="3">
    <location>
        <begin position="513"/>
        <end position="533"/>
    </location>
</feature>
<dbReference type="SUPFAM" id="SSF101898">
    <property type="entry name" value="NHL repeat"/>
    <property type="match status" value="1"/>
</dbReference>
<feature type="repeat" description="NHL" evidence="2">
    <location>
        <begin position="981"/>
        <end position="1011"/>
    </location>
</feature>
<evidence type="ECO:0000256" key="3">
    <source>
        <dbReference type="SAM" id="Phobius"/>
    </source>
</evidence>
<feature type="transmembrane region" description="Helical" evidence="3">
    <location>
        <begin position="362"/>
        <end position="391"/>
    </location>
</feature>
<feature type="transmembrane region" description="Helical" evidence="3">
    <location>
        <begin position="227"/>
        <end position="246"/>
    </location>
</feature>
<protein>
    <submittedName>
        <fullName evidence="5">Dolichyl-phosphate-mannose-protein mannosyltransferase</fullName>
    </submittedName>
</protein>
<feature type="repeat" description="NHL" evidence="2">
    <location>
        <begin position="927"/>
        <end position="962"/>
    </location>
</feature>
<dbReference type="InterPro" id="IPR001258">
    <property type="entry name" value="NHL_repeat"/>
</dbReference>
<feature type="transmembrane region" description="Helical" evidence="3">
    <location>
        <begin position="644"/>
        <end position="662"/>
    </location>
</feature>
<reference evidence="5" key="1">
    <citation type="journal article" date="2015" name="Genome Announc.">
        <title>Draft Genome Sequence of Anaerolineae Strain TC1, a Novel Isolate from a Methanogenic Wastewater Treatment System.</title>
        <authorList>
            <person name="Matsuura N."/>
            <person name="Tourlousse D.M."/>
            <person name="Sun L."/>
            <person name="Toyonaga M."/>
            <person name="Kuroda K."/>
            <person name="Ohashi A."/>
            <person name="Cruz R."/>
            <person name="Yamaguchi T."/>
            <person name="Sekiguchi Y."/>
        </authorList>
    </citation>
    <scope>NUCLEOTIDE SEQUENCE [LARGE SCALE GENOMIC DNA]</scope>
    <source>
        <strain evidence="5">TC1</strain>
    </source>
</reference>
<feature type="transmembrane region" description="Helical" evidence="3">
    <location>
        <begin position="125"/>
        <end position="145"/>
    </location>
</feature>
<evidence type="ECO:0000313" key="6">
    <source>
        <dbReference type="Proteomes" id="UP000053370"/>
    </source>
</evidence>
<dbReference type="Pfam" id="PF13231">
    <property type="entry name" value="PMT_2"/>
    <property type="match status" value="1"/>
</dbReference>
<evidence type="ECO:0000256" key="1">
    <source>
        <dbReference type="ARBA" id="ARBA00022737"/>
    </source>
</evidence>
<evidence type="ECO:0000313" key="5">
    <source>
        <dbReference type="EMBL" id="GAP39464.1"/>
    </source>
</evidence>